<dbReference type="InterPro" id="IPR052036">
    <property type="entry name" value="Hydrolase/PRTase-associated"/>
</dbReference>
<accession>A0A2T0LT76</accession>
<protein>
    <submittedName>
        <fullName evidence="1">Erythromycin esterase</fullName>
    </submittedName>
</protein>
<dbReference type="InterPro" id="IPR007815">
    <property type="entry name" value="Emycin_Estase"/>
</dbReference>
<dbReference type="PANTHER" id="PTHR31299:SF0">
    <property type="entry name" value="ESTERASE, PUTATIVE (AFU_ORTHOLOGUE AFUA_1G05850)-RELATED"/>
    <property type="match status" value="1"/>
</dbReference>
<dbReference type="InterPro" id="IPR016273">
    <property type="entry name" value="Emycin_Estase_proteobac"/>
</dbReference>
<name>A0A2T0LT76_9PSEU</name>
<dbReference type="Gene3D" id="3.40.1660.10">
    <property type="entry name" value="EreA-like (biosynthetic domain)"/>
    <property type="match status" value="1"/>
</dbReference>
<keyword evidence="2" id="KW-1185">Reference proteome</keyword>
<gene>
    <name evidence="1" type="ORF">B0I33_10645</name>
</gene>
<sequence length="429" mass="46206">MTASSAGDAAAAWFRAHAHQLTTMDPEGALDDLEPLRELAAGARVVAVGEGAHFVAEFGHLRQRIIRFLAERCGFRVLAFEFGFAEAFALDRWLRGDGDPAALARFAGTANSGLTGDLARWLRGHNATSGAPLRLVGIDTPEAGGALRPALEPVARYLDEVDPDLRPVVDRALALGDRIAGPSVAAAAPRWARLDPAERATLTASLARLAIRFRALEPLYIRRSDRQRYDLAAQHLDAAVHGDYMVGAMHDLFTGAGLPGDTSARDRFMAESLRWHLDRAEPDARVVVVAHNNHIQREPVRFDGHLTALPLGHYLDHLLGEEYRALALTHTAGSVPEMYPDDTEPAGFAVTETGVAPPSAGSVERAVLDAGLGAGVSLTDLRPLRTRDGAVVLERIRTQSAELDVPVPTAFDGVLCVPTVTPRVETRLR</sequence>
<dbReference type="CDD" id="cd14728">
    <property type="entry name" value="Ere-like"/>
    <property type="match status" value="1"/>
</dbReference>
<evidence type="ECO:0000313" key="2">
    <source>
        <dbReference type="Proteomes" id="UP000238362"/>
    </source>
</evidence>
<dbReference type="OrthoDB" id="9810066at2"/>
<dbReference type="RefSeq" id="WP_106179504.1">
    <property type="nucleotide sequence ID" value="NZ_PVNH01000006.1"/>
</dbReference>
<dbReference type="PIRSF" id="PIRSF000880">
    <property type="entry name" value="Eryth_est"/>
    <property type="match status" value="1"/>
</dbReference>
<dbReference type="Proteomes" id="UP000238362">
    <property type="component" value="Unassembled WGS sequence"/>
</dbReference>
<reference evidence="1 2" key="1">
    <citation type="submission" date="2018-03" db="EMBL/GenBank/DDBJ databases">
        <title>Genomic Encyclopedia of Type Strains, Phase III (KMG-III): the genomes of soil and plant-associated and newly described type strains.</title>
        <authorList>
            <person name="Whitman W."/>
        </authorList>
    </citation>
    <scope>NUCLEOTIDE SEQUENCE [LARGE SCALE GENOMIC DNA]</scope>
    <source>
        <strain evidence="1 2">CGMCC 4.7125</strain>
    </source>
</reference>
<dbReference type="PANTHER" id="PTHR31299">
    <property type="entry name" value="ESTERASE, PUTATIVE (AFU_ORTHOLOGUE AFUA_1G05850)-RELATED"/>
    <property type="match status" value="1"/>
</dbReference>
<dbReference type="Gene3D" id="3.30.1870.10">
    <property type="entry name" value="EreA-like, domain 2"/>
    <property type="match status" value="1"/>
</dbReference>
<dbReference type="Gene3D" id="1.20.1440.30">
    <property type="entry name" value="Biosynthetic Protein domain"/>
    <property type="match status" value="1"/>
</dbReference>
<dbReference type="AlphaFoldDB" id="A0A2T0LT76"/>
<proteinExistence type="predicted"/>
<dbReference type="EMBL" id="PVNH01000006">
    <property type="protein sequence ID" value="PRX46948.1"/>
    <property type="molecule type" value="Genomic_DNA"/>
</dbReference>
<organism evidence="1 2">
    <name type="scientific">Prauserella shujinwangii</name>
    <dbReference type="NCBI Taxonomy" id="1453103"/>
    <lineage>
        <taxon>Bacteria</taxon>
        <taxon>Bacillati</taxon>
        <taxon>Actinomycetota</taxon>
        <taxon>Actinomycetes</taxon>
        <taxon>Pseudonocardiales</taxon>
        <taxon>Pseudonocardiaceae</taxon>
        <taxon>Prauserella</taxon>
    </lineage>
</organism>
<comment type="caution">
    <text evidence="1">The sequence shown here is derived from an EMBL/GenBank/DDBJ whole genome shotgun (WGS) entry which is preliminary data.</text>
</comment>
<dbReference type="Pfam" id="PF05139">
    <property type="entry name" value="Erythro_esteras"/>
    <property type="match status" value="1"/>
</dbReference>
<dbReference type="SUPFAM" id="SSF159501">
    <property type="entry name" value="EreA/ChaN-like"/>
    <property type="match status" value="1"/>
</dbReference>
<evidence type="ECO:0000313" key="1">
    <source>
        <dbReference type="EMBL" id="PRX46948.1"/>
    </source>
</evidence>
<dbReference type="GO" id="GO:0046677">
    <property type="term" value="P:response to antibiotic"/>
    <property type="evidence" value="ECO:0007669"/>
    <property type="project" value="InterPro"/>
</dbReference>